<feature type="compositionally biased region" description="Gly residues" evidence="1">
    <location>
        <begin position="502"/>
        <end position="512"/>
    </location>
</feature>
<evidence type="ECO:0000313" key="3">
    <source>
        <dbReference type="Proteomes" id="UP001530315"/>
    </source>
</evidence>
<dbReference type="AlphaFoldDB" id="A0ABD3NCE9"/>
<dbReference type="Proteomes" id="UP001530315">
    <property type="component" value="Unassembled WGS sequence"/>
</dbReference>
<feature type="compositionally biased region" description="Low complexity" evidence="1">
    <location>
        <begin position="53"/>
        <end position="70"/>
    </location>
</feature>
<feature type="region of interest" description="Disordered" evidence="1">
    <location>
        <begin position="152"/>
        <end position="191"/>
    </location>
</feature>
<feature type="compositionally biased region" description="Basic and acidic residues" evidence="1">
    <location>
        <begin position="261"/>
        <end position="274"/>
    </location>
</feature>
<feature type="region of interest" description="Disordered" evidence="1">
    <location>
        <begin position="602"/>
        <end position="623"/>
    </location>
</feature>
<feature type="region of interest" description="Disordered" evidence="1">
    <location>
        <begin position="1"/>
        <end position="99"/>
    </location>
</feature>
<feature type="region of interest" description="Disordered" evidence="1">
    <location>
        <begin position="255"/>
        <end position="354"/>
    </location>
</feature>
<gene>
    <name evidence="2" type="ORF">ACHAW5_009833</name>
</gene>
<evidence type="ECO:0000256" key="1">
    <source>
        <dbReference type="SAM" id="MobiDB-lite"/>
    </source>
</evidence>
<protein>
    <submittedName>
        <fullName evidence="2">Uncharacterized protein</fullName>
    </submittedName>
</protein>
<feature type="compositionally biased region" description="Acidic residues" evidence="1">
    <location>
        <begin position="275"/>
        <end position="294"/>
    </location>
</feature>
<comment type="caution">
    <text evidence="2">The sequence shown here is derived from an EMBL/GenBank/DDBJ whole genome shotgun (WGS) entry which is preliminary data.</text>
</comment>
<sequence>MASRSPSPWVDIAASLVDGDDDDDDGCDSFDEVDVVDDGVGNDDAKGGGGGDATATATTTTETTETTTPSSRRRGHRRRPRPDSSSAPTHSSSPSPFSGAGVASITPLHHVPYVHGGYAAAAPLFVNDARFAFVLRRLLPAAYDELGVLLRNGGGGGGRTTTTTTTTGGGAGGAIDKKEGGGGDYDDGATSAPTSTASYSLLRSNDGIVPPDPVKVMKWAENNPVVSAFGIWNSDSGRRTIDLDRRIRRLRRMRRRRRRRGGDGEDRDDDHADAYDDDNDDDDDDDDDDDSGATDDDRRAGSVITIGSGNFGRRNVRRDDDRHRARDTPDRVRRALPSTTTTSRRRVADSIVPVPGGASERPRFAKPALEWDLFLDPDLVRSVDKAMGIADDLDLRLRKARIRRERRRRAAAAAGTNCRERRDDDDGGGGGGGGDDNDDIGDDFDLSQSHTAAQVEVDRLVSQLIRRTIIAHGSMSQLVLEAMGVAQKYNYRTVVKSSRDGTIGGDGGGGVALGPTTPSKFSPSRSGTSSWDEEEERRDFEALLGPSTLDGGGGRSGVVNSGKRRGNFARSAGGSKGMFMERWLHVFARALSLLDKSSDCGSGDGVAAVPKASSSSSGDGRETRIVCENRPADIGQRGLSGLLEKIFLRRDSSYSHPGKCTPATPVAGVDVVDEDRVSTKDVNDVSDFHNDDSELLTNDDMFSPASSPTASAFGGFCGVSLCFGGEGGGAYTKRGSAYTFPANPHASHKMVQDVERISAVLGEPLRLVKKGDIAYFNGGSLMWKRSSIMEAAERGCCGPSGTDPNATFTIANHRSPRAAGGGGAYSFQPYAYPRSALSDWERVMCKSTIEDYRRHFNLKIGVYVQEFSISPEALDALSIFVNKHGDLYDQGLAFGGVNGAAVKNIHGDGYWNQRYMGRSWDFDARPSKEMTPLKPEDHHLVQKAIQAGAWGQVGTIYEVTNEMAGALTVTPPREPCNVVNDWA</sequence>
<accession>A0ABD3NCE9</accession>
<dbReference type="PANTHER" id="PTHR35711:SF1">
    <property type="entry name" value="ECTODERMAL, ISOFORM F"/>
    <property type="match status" value="1"/>
</dbReference>
<feature type="compositionally biased region" description="Acidic residues" evidence="1">
    <location>
        <begin position="18"/>
        <end position="41"/>
    </location>
</feature>
<organism evidence="2 3">
    <name type="scientific">Stephanodiscus triporus</name>
    <dbReference type="NCBI Taxonomy" id="2934178"/>
    <lineage>
        <taxon>Eukaryota</taxon>
        <taxon>Sar</taxon>
        <taxon>Stramenopiles</taxon>
        <taxon>Ochrophyta</taxon>
        <taxon>Bacillariophyta</taxon>
        <taxon>Coscinodiscophyceae</taxon>
        <taxon>Thalassiosirophycidae</taxon>
        <taxon>Stephanodiscales</taxon>
        <taxon>Stephanodiscaceae</taxon>
        <taxon>Stephanodiscus</taxon>
    </lineage>
</organism>
<feature type="compositionally biased region" description="Polar residues" evidence="1">
    <location>
        <begin position="516"/>
        <end position="530"/>
    </location>
</feature>
<feature type="compositionally biased region" description="Acidic residues" evidence="1">
    <location>
        <begin position="435"/>
        <end position="445"/>
    </location>
</feature>
<feature type="region of interest" description="Disordered" evidence="1">
    <location>
        <begin position="500"/>
        <end position="537"/>
    </location>
</feature>
<dbReference type="EMBL" id="JALLAZ020001510">
    <property type="protein sequence ID" value="KAL3773724.1"/>
    <property type="molecule type" value="Genomic_DNA"/>
</dbReference>
<proteinExistence type="predicted"/>
<feature type="region of interest" description="Disordered" evidence="1">
    <location>
        <begin position="406"/>
        <end position="445"/>
    </location>
</feature>
<reference evidence="2 3" key="1">
    <citation type="submission" date="2024-10" db="EMBL/GenBank/DDBJ databases">
        <title>Updated reference genomes for cyclostephanoid diatoms.</title>
        <authorList>
            <person name="Roberts W.R."/>
            <person name="Alverson A.J."/>
        </authorList>
    </citation>
    <scope>NUCLEOTIDE SEQUENCE [LARGE SCALE GENOMIC DNA]</scope>
    <source>
        <strain evidence="2 3">AJA276-08</strain>
    </source>
</reference>
<keyword evidence="3" id="KW-1185">Reference proteome</keyword>
<feature type="compositionally biased region" description="Basic residues" evidence="1">
    <location>
        <begin position="71"/>
        <end position="80"/>
    </location>
</feature>
<feature type="compositionally biased region" description="Low complexity" evidence="1">
    <location>
        <begin position="83"/>
        <end position="98"/>
    </location>
</feature>
<name>A0ABD3NCE9_9STRA</name>
<dbReference type="PANTHER" id="PTHR35711">
    <property type="entry name" value="EXPRESSED PROTEIN"/>
    <property type="match status" value="1"/>
</dbReference>
<evidence type="ECO:0000313" key="2">
    <source>
        <dbReference type="EMBL" id="KAL3773724.1"/>
    </source>
</evidence>
<feature type="compositionally biased region" description="Basic and acidic residues" evidence="1">
    <location>
        <begin position="317"/>
        <end position="333"/>
    </location>
</feature>